<gene>
    <name evidence="1" type="ORF">UT24_C0011G0024</name>
</gene>
<name>A0A0G0MJK3_9BACT</name>
<dbReference type="Proteomes" id="UP000033881">
    <property type="component" value="Unassembled WGS sequence"/>
</dbReference>
<dbReference type="AlphaFoldDB" id="A0A0G0MJK3"/>
<protein>
    <submittedName>
        <fullName evidence="1">Uncharacterized protein</fullName>
    </submittedName>
</protein>
<dbReference type="EMBL" id="LBWB01000011">
    <property type="protein sequence ID" value="KKR00571.1"/>
    <property type="molecule type" value="Genomic_DNA"/>
</dbReference>
<reference evidence="1 2" key="1">
    <citation type="journal article" date="2015" name="Nature">
        <title>rRNA introns, odd ribosomes, and small enigmatic genomes across a large radiation of phyla.</title>
        <authorList>
            <person name="Brown C.T."/>
            <person name="Hug L.A."/>
            <person name="Thomas B.C."/>
            <person name="Sharon I."/>
            <person name="Castelle C.J."/>
            <person name="Singh A."/>
            <person name="Wilkins M.J."/>
            <person name="Williams K.H."/>
            <person name="Banfield J.F."/>
        </authorList>
    </citation>
    <scope>NUCLEOTIDE SEQUENCE [LARGE SCALE GENOMIC DNA]</scope>
</reference>
<organism evidence="1 2">
    <name type="scientific">Candidatus Woesebacteria bacterium GW2011_GWB1_39_12</name>
    <dbReference type="NCBI Taxonomy" id="1618574"/>
    <lineage>
        <taxon>Bacteria</taxon>
        <taxon>Candidatus Woeseibacteriota</taxon>
    </lineage>
</organism>
<evidence type="ECO:0000313" key="1">
    <source>
        <dbReference type="EMBL" id="KKR00571.1"/>
    </source>
</evidence>
<sequence length="182" mass="21131">MKILHKEQYIDSKGKMWLIFKTDVGDLMGHIAYTTFYVESANVCTPKKFFPDAKKFQPIQFAGYKFKICLYPQSTKVYADIVLSYEKKMSMKKEEARKLGMSIQDFNIKHNYMLPVEAQIAFEVGNLAPEILDFFKQNLLDILESERALEVDKIQNDANMATIHAEESHLARIENFKKLGFL</sequence>
<evidence type="ECO:0000313" key="2">
    <source>
        <dbReference type="Proteomes" id="UP000033881"/>
    </source>
</evidence>
<dbReference type="STRING" id="1618574.UT24_C0011G0024"/>
<accession>A0A0G0MJK3</accession>
<proteinExistence type="predicted"/>
<comment type="caution">
    <text evidence="1">The sequence shown here is derived from an EMBL/GenBank/DDBJ whole genome shotgun (WGS) entry which is preliminary data.</text>
</comment>